<dbReference type="Pfam" id="PF07690">
    <property type="entry name" value="MFS_1"/>
    <property type="match status" value="1"/>
</dbReference>
<dbReference type="SUPFAM" id="SSF103473">
    <property type="entry name" value="MFS general substrate transporter"/>
    <property type="match status" value="1"/>
</dbReference>
<evidence type="ECO:0000259" key="9">
    <source>
        <dbReference type="PROSITE" id="PS50850"/>
    </source>
</evidence>
<sequence length="416" mass="42769">MDSERTAAAHRSGSSGYRRVTAAVCSAGLASFAAMYCTQALLPELSAHYRISPAAAALTVSVTTAMLALSIVPASVLSERFGRVTVMCTSAVVSSAIGLLLPLSPTLEVLLVGRALQGMALAGVPAVAMAYLAEEVHAESLGSAMGRYIAGTTVGGLVGRIVPSLVVDVSSWQVALLACSATTLAATVAFAAFVPRSRGFAPKKAGLRTTWRGLVAHLRNPLLCRLFTLGFTLMGGFVTVYNYMGYRLIARPFGLASSVAGMLFLLYLAGTVSSTVAGRLADRRGRAFVLGGALPITMVGLLMTVPQAVVTVVIGVAVFTAGFFAAHTVASSWVGAAAGRNRGGASALYLFSYYLGSSAAGALGGLVYGVGGWPATVTFVAALLLTALVVAASLMRRRPPPKLPVRPLNVRQAPAV</sequence>
<protein>
    <recommendedName>
        <fullName evidence="9">Major facilitator superfamily (MFS) profile domain-containing protein</fullName>
    </recommendedName>
</protein>
<dbReference type="Gene3D" id="1.20.1250.20">
    <property type="entry name" value="MFS general substrate transporter like domains"/>
    <property type="match status" value="1"/>
</dbReference>
<keyword evidence="11" id="KW-1185">Reference proteome</keyword>
<feature type="transmembrane region" description="Helical" evidence="8">
    <location>
        <begin position="376"/>
        <end position="395"/>
    </location>
</feature>
<dbReference type="CDD" id="cd17324">
    <property type="entry name" value="MFS_NepI_like"/>
    <property type="match status" value="1"/>
</dbReference>
<feature type="transmembrane region" description="Helical" evidence="8">
    <location>
        <begin position="288"/>
        <end position="306"/>
    </location>
</feature>
<feature type="transmembrane region" description="Helical" evidence="8">
    <location>
        <begin position="84"/>
        <end position="103"/>
    </location>
</feature>
<dbReference type="PROSITE" id="PS50850">
    <property type="entry name" value="MFS"/>
    <property type="match status" value="1"/>
</dbReference>
<dbReference type="STRING" id="153971.AWC19_17830"/>
<keyword evidence="7 8" id="KW-0472">Membrane</keyword>
<comment type="caution">
    <text evidence="10">The sequence shown here is derived from an EMBL/GenBank/DDBJ whole genome shotgun (WGS) entry which is preliminary data.</text>
</comment>
<dbReference type="PANTHER" id="PTHR43271:SF1">
    <property type="entry name" value="INNER MEMBRANE TRANSPORT PROTEIN YNFM"/>
    <property type="match status" value="1"/>
</dbReference>
<dbReference type="InterPro" id="IPR020846">
    <property type="entry name" value="MFS_dom"/>
</dbReference>
<dbReference type="InterPro" id="IPR011701">
    <property type="entry name" value="MFS"/>
</dbReference>
<evidence type="ECO:0000256" key="3">
    <source>
        <dbReference type="ARBA" id="ARBA00022448"/>
    </source>
</evidence>
<evidence type="ECO:0000256" key="6">
    <source>
        <dbReference type="ARBA" id="ARBA00022989"/>
    </source>
</evidence>
<feature type="transmembrane region" description="Helical" evidence="8">
    <location>
        <begin position="348"/>
        <end position="370"/>
    </location>
</feature>
<organism evidence="10 11">
    <name type="scientific">Mycobacterium palustre</name>
    <dbReference type="NCBI Taxonomy" id="153971"/>
    <lineage>
        <taxon>Bacteria</taxon>
        <taxon>Bacillati</taxon>
        <taxon>Actinomycetota</taxon>
        <taxon>Actinomycetes</taxon>
        <taxon>Mycobacteriales</taxon>
        <taxon>Mycobacteriaceae</taxon>
        <taxon>Mycobacterium</taxon>
        <taxon>Mycobacterium simiae complex</taxon>
    </lineage>
</organism>
<evidence type="ECO:0000313" key="10">
    <source>
        <dbReference type="EMBL" id="ORW18660.1"/>
    </source>
</evidence>
<keyword evidence="6 8" id="KW-1133">Transmembrane helix</keyword>
<evidence type="ECO:0000256" key="2">
    <source>
        <dbReference type="ARBA" id="ARBA00008335"/>
    </source>
</evidence>
<dbReference type="RefSeq" id="WP_085080458.1">
    <property type="nucleotide sequence ID" value="NZ_JACKRZ010000413.1"/>
</dbReference>
<evidence type="ECO:0000313" key="11">
    <source>
        <dbReference type="Proteomes" id="UP000193529"/>
    </source>
</evidence>
<evidence type="ECO:0000256" key="7">
    <source>
        <dbReference type="ARBA" id="ARBA00023136"/>
    </source>
</evidence>
<reference evidence="10 11" key="1">
    <citation type="submission" date="2016-01" db="EMBL/GenBank/DDBJ databases">
        <title>The new phylogeny of the genus Mycobacterium.</title>
        <authorList>
            <person name="Tarcisio F."/>
            <person name="Conor M."/>
            <person name="Antonella G."/>
            <person name="Elisabetta G."/>
            <person name="Giulia F.S."/>
            <person name="Sara T."/>
            <person name="Anna F."/>
            <person name="Clotilde B."/>
            <person name="Roberto B."/>
            <person name="Veronica D.S."/>
            <person name="Fabio R."/>
            <person name="Monica P."/>
            <person name="Olivier J."/>
            <person name="Enrico T."/>
            <person name="Nicola S."/>
        </authorList>
    </citation>
    <scope>NUCLEOTIDE SEQUENCE [LARGE SCALE GENOMIC DNA]</scope>
    <source>
        <strain evidence="10 11">DSM 44572</strain>
    </source>
</reference>
<accession>A0A1X1Z5Y8</accession>
<feature type="transmembrane region" description="Helical" evidence="8">
    <location>
        <begin position="20"/>
        <end position="42"/>
    </location>
</feature>
<dbReference type="InterPro" id="IPR036259">
    <property type="entry name" value="MFS_trans_sf"/>
</dbReference>
<feature type="transmembrane region" description="Helical" evidence="8">
    <location>
        <begin position="145"/>
        <end position="166"/>
    </location>
</feature>
<feature type="transmembrane region" description="Helical" evidence="8">
    <location>
        <begin position="312"/>
        <end position="336"/>
    </location>
</feature>
<dbReference type="EMBL" id="LQPJ01000136">
    <property type="protein sequence ID" value="ORW18660.1"/>
    <property type="molecule type" value="Genomic_DNA"/>
</dbReference>
<evidence type="ECO:0000256" key="5">
    <source>
        <dbReference type="ARBA" id="ARBA00022692"/>
    </source>
</evidence>
<feature type="transmembrane region" description="Helical" evidence="8">
    <location>
        <begin position="255"/>
        <end position="276"/>
    </location>
</feature>
<comment type="subcellular location">
    <subcellularLocation>
        <location evidence="1">Cell membrane</location>
        <topology evidence="1">Multi-pass membrane protein</topology>
    </subcellularLocation>
</comment>
<dbReference type="AlphaFoldDB" id="A0A1X1Z5Y8"/>
<feature type="transmembrane region" description="Helical" evidence="8">
    <location>
        <begin position="172"/>
        <end position="194"/>
    </location>
</feature>
<dbReference type="GO" id="GO:0022857">
    <property type="term" value="F:transmembrane transporter activity"/>
    <property type="evidence" value="ECO:0007669"/>
    <property type="project" value="InterPro"/>
</dbReference>
<keyword evidence="3" id="KW-0813">Transport</keyword>
<feature type="transmembrane region" description="Helical" evidence="8">
    <location>
        <begin position="222"/>
        <end position="243"/>
    </location>
</feature>
<name>A0A1X1Z5Y8_9MYCO</name>
<keyword evidence="4" id="KW-1003">Cell membrane</keyword>
<gene>
    <name evidence="10" type="ORF">AWC19_17830</name>
</gene>
<dbReference type="PANTHER" id="PTHR43271">
    <property type="entry name" value="BLL2771 PROTEIN"/>
    <property type="match status" value="1"/>
</dbReference>
<dbReference type="GO" id="GO:0005886">
    <property type="term" value="C:plasma membrane"/>
    <property type="evidence" value="ECO:0007669"/>
    <property type="project" value="UniProtKB-SubCell"/>
</dbReference>
<dbReference type="Proteomes" id="UP000193529">
    <property type="component" value="Unassembled WGS sequence"/>
</dbReference>
<feature type="transmembrane region" description="Helical" evidence="8">
    <location>
        <begin position="115"/>
        <end position="133"/>
    </location>
</feature>
<evidence type="ECO:0000256" key="8">
    <source>
        <dbReference type="SAM" id="Phobius"/>
    </source>
</evidence>
<dbReference type="OrthoDB" id="63984at2"/>
<evidence type="ECO:0000256" key="1">
    <source>
        <dbReference type="ARBA" id="ARBA00004651"/>
    </source>
</evidence>
<keyword evidence="5 8" id="KW-0812">Transmembrane</keyword>
<comment type="similarity">
    <text evidence="2">Belongs to the major facilitator superfamily.</text>
</comment>
<evidence type="ECO:0000256" key="4">
    <source>
        <dbReference type="ARBA" id="ARBA00022475"/>
    </source>
</evidence>
<proteinExistence type="inferred from homology"/>
<feature type="domain" description="Major facilitator superfamily (MFS) profile" evidence="9">
    <location>
        <begin position="20"/>
        <end position="399"/>
    </location>
</feature>
<feature type="transmembrane region" description="Helical" evidence="8">
    <location>
        <begin position="54"/>
        <end position="77"/>
    </location>
</feature>